<dbReference type="Proteomes" id="UP000004018">
    <property type="component" value="Unassembled WGS sequence"/>
</dbReference>
<protein>
    <submittedName>
        <fullName evidence="1">Uncharacterized protein</fullName>
    </submittedName>
</protein>
<evidence type="ECO:0000313" key="2">
    <source>
        <dbReference type="Proteomes" id="UP000004018"/>
    </source>
</evidence>
<evidence type="ECO:0000313" key="1">
    <source>
        <dbReference type="EMBL" id="EGL40508.1"/>
    </source>
</evidence>
<dbReference type="EMBL" id="AFIJ01000026">
    <property type="protein sequence ID" value="EGL40508.1"/>
    <property type="molecule type" value="Genomic_DNA"/>
</dbReference>
<organism evidence="1 2">
    <name type="scientific">Megasphaera lornae</name>
    <dbReference type="NCBI Taxonomy" id="1000568"/>
    <lineage>
        <taxon>Bacteria</taxon>
        <taxon>Bacillati</taxon>
        <taxon>Bacillota</taxon>
        <taxon>Negativicutes</taxon>
        <taxon>Veillonellales</taxon>
        <taxon>Veillonellaceae</taxon>
        <taxon>Megasphaera</taxon>
    </lineage>
</organism>
<gene>
    <name evidence="1" type="ORF">HMPREF1039_1288</name>
</gene>
<keyword evidence="2" id="KW-1185">Reference proteome</keyword>
<accession>A0ABN0D025</accession>
<sequence length="40" mass="4521">MESRNIMAKELISSNAYALLQKDITTPLFDLEAAISKEHQ</sequence>
<name>A0ABN0D025_9FIRM</name>
<reference evidence="1 2" key="1">
    <citation type="submission" date="2011-04" db="EMBL/GenBank/DDBJ databases">
        <authorList>
            <person name="Harkins D.M."/>
            <person name="Madupu R."/>
            <person name="Durkin A.S."/>
            <person name="Torralba M."/>
            <person name="Methe B."/>
            <person name="Sutton G.G."/>
            <person name="Nelson K.E."/>
        </authorList>
    </citation>
    <scope>NUCLEOTIDE SEQUENCE [LARGE SCALE GENOMIC DNA]</scope>
    <source>
        <strain evidence="1 2">UPII 199-6</strain>
    </source>
</reference>
<comment type="caution">
    <text evidence="1">The sequence shown here is derived from an EMBL/GenBank/DDBJ whole genome shotgun (WGS) entry which is preliminary data.</text>
</comment>
<proteinExistence type="predicted"/>